<dbReference type="EMBL" id="CP006365">
    <property type="protein sequence ID" value="AGU14828.1"/>
    <property type="molecule type" value="Genomic_DNA"/>
</dbReference>
<dbReference type="KEGG" id="caz:CARG_03390"/>
<dbReference type="GeneID" id="78249493"/>
<dbReference type="AlphaFoldDB" id="U3GWH6"/>
<dbReference type="PATRIC" id="fig|1348662.3.peg.665"/>
<dbReference type="Proteomes" id="UP000016943">
    <property type="component" value="Chromosome"/>
</dbReference>
<proteinExistence type="predicted"/>
<gene>
    <name evidence="1" type="ORF">CARG_03390</name>
</gene>
<protein>
    <submittedName>
        <fullName evidence="1">Uncharacterized protein</fullName>
    </submittedName>
</protein>
<name>U3GWH6_9CORY</name>
<dbReference type="HOGENOM" id="CLU_2301038_0_0_11"/>
<keyword evidence="2" id="KW-1185">Reference proteome</keyword>
<evidence type="ECO:0000313" key="1">
    <source>
        <dbReference type="EMBL" id="AGU14828.1"/>
    </source>
</evidence>
<dbReference type="RefSeq" id="WP_020975979.1">
    <property type="nucleotide sequence ID" value="NC_022198.1"/>
</dbReference>
<accession>U3GWH6</accession>
<evidence type="ECO:0000313" key="2">
    <source>
        <dbReference type="Proteomes" id="UP000016943"/>
    </source>
</evidence>
<sequence length="100" mass="11060">MATAQSDYITHFNAAVDVVFELKNLWDPDGENRQLRKIAGECAEAPFETIGDMFGYAEQHGLNTPADLADRLKNIEPVDDDDSMYAVCIELAEQLAAPVE</sequence>
<reference evidence="1 2" key="1">
    <citation type="journal article" date="2013" name="Genome Announc.">
        <title>Whole-Genome Sequence of the Clinical Strain Corynebacterium argentoratense DSM 44202, Isolated from a Human Throat Specimen.</title>
        <authorList>
            <person name="Bomholt C."/>
            <person name="Glaub A."/>
            <person name="Gravermann K."/>
            <person name="Albersmeier A."/>
            <person name="Brinkrolf K."/>
            <person name="Ruckert C."/>
            <person name="Tauch A."/>
        </authorList>
    </citation>
    <scope>NUCLEOTIDE SEQUENCE [LARGE SCALE GENOMIC DNA]</scope>
    <source>
        <strain evidence="1">DSM 44202</strain>
    </source>
</reference>
<organism evidence="1 2">
    <name type="scientific">Corynebacterium argentoratense DSM 44202</name>
    <dbReference type="NCBI Taxonomy" id="1348662"/>
    <lineage>
        <taxon>Bacteria</taxon>
        <taxon>Bacillati</taxon>
        <taxon>Actinomycetota</taxon>
        <taxon>Actinomycetes</taxon>
        <taxon>Mycobacteriales</taxon>
        <taxon>Corynebacteriaceae</taxon>
        <taxon>Corynebacterium</taxon>
    </lineage>
</organism>